<feature type="compositionally biased region" description="Polar residues" evidence="1">
    <location>
        <begin position="201"/>
        <end position="231"/>
    </location>
</feature>
<keyword evidence="4" id="KW-1185">Reference proteome</keyword>
<sequence length="541" mass="59713">MAPSKRREPQANPPPASAAAAAAQFQENPAAAAQILQNLLTHLGQGQTHDQSTSDSGHRTRSATRAAATRSSGSQVSASQTASSRRSGGQQATTNRPLSIRDMGTLQPRAGERGEDDEDEGQNSSTSKRNHDSMYEDEEDEELEEEEDDDDGPSSPTRRKTVGASHSTIIGQSRPVLTPSVASSSRNSRLRRERVLGTPAGASQSDSQSNTPQSRYRTPSPDGSDSRNTPFTPFKPEKFNKSRPVAGHLTPTSKDWATRTNSLFAVRLVTKGAFNILSERNGMAEECLMESLMQLRQNDSSPDSKWVRRELRFNGDIEYKQGMINLIRKRDSNIRGKPREQAAPLVPAIYRFDRYTTPEALKAHVASLRHKAAFTFLDPAEPVLSRSNAFRNRIISQVLAATYFSGAQSEAVRFQEFFKPLSLELLAFICCAIECAIASYASGTFVPPAVNEFSDFTYRNVYLGHLFSLESFKSNDPTGLAELQEDLWNSSWKMTGLDSPVGNVPVAGFLDFGQMVQVRVIIITREKYIRLIHPSFTSSQE</sequence>
<feature type="compositionally biased region" description="Acidic residues" evidence="1">
    <location>
        <begin position="135"/>
        <end position="152"/>
    </location>
</feature>
<dbReference type="Proteomes" id="UP000076722">
    <property type="component" value="Unassembled WGS sequence"/>
</dbReference>
<feature type="region of interest" description="Disordered" evidence="1">
    <location>
        <begin position="42"/>
        <end position="253"/>
    </location>
</feature>
<evidence type="ECO:0000313" key="3">
    <source>
        <dbReference type="EMBL" id="KZS87557.1"/>
    </source>
</evidence>
<feature type="domain" description="DUF6532" evidence="2">
    <location>
        <begin position="262"/>
        <end position="472"/>
    </location>
</feature>
<protein>
    <recommendedName>
        <fullName evidence="2">DUF6532 domain-containing protein</fullName>
    </recommendedName>
</protein>
<organism evidence="3 4">
    <name type="scientific">Sistotremastrum niveocremeum HHB9708</name>
    <dbReference type="NCBI Taxonomy" id="1314777"/>
    <lineage>
        <taxon>Eukaryota</taxon>
        <taxon>Fungi</taxon>
        <taxon>Dikarya</taxon>
        <taxon>Basidiomycota</taxon>
        <taxon>Agaricomycotina</taxon>
        <taxon>Agaricomycetes</taxon>
        <taxon>Sistotremastrales</taxon>
        <taxon>Sistotremastraceae</taxon>
        <taxon>Sertulicium</taxon>
        <taxon>Sertulicium niveocremeum</taxon>
    </lineage>
</organism>
<name>A0A164NBR0_9AGAM</name>
<gene>
    <name evidence="3" type="ORF">SISNIDRAFT_490911</name>
</gene>
<proteinExistence type="predicted"/>
<evidence type="ECO:0000259" key="2">
    <source>
        <dbReference type="Pfam" id="PF20149"/>
    </source>
</evidence>
<dbReference type="InterPro" id="IPR045341">
    <property type="entry name" value="DUF6532"/>
</dbReference>
<evidence type="ECO:0000313" key="4">
    <source>
        <dbReference type="Proteomes" id="UP000076722"/>
    </source>
</evidence>
<feature type="region of interest" description="Disordered" evidence="1">
    <location>
        <begin position="1"/>
        <end position="25"/>
    </location>
</feature>
<dbReference type="EMBL" id="KV419447">
    <property type="protein sequence ID" value="KZS87557.1"/>
    <property type="molecule type" value="Genomic_DNA"/>
</dbReference>
<dbReference type="Pfam" id="PF20149">
    <property type="entry name" value="DUF6532"/>
    <property type="match status" value="1"/>
</dbReference>
<feature type="compositionally biased region" description="Polar residues" evidence="1">
    <location>
        <begin position="73"/>
        <end position="97"/>
    </location>
</feature>
<evidence type="ECO:0000256" key="1">
    <source>
        <dbReference type="SAM" id="MobiDB-lite"/>
    </source>
</evidence>
<feature type="compositionally biased region" description="Low complexity" evidence="1">
    <location>
        <begin position="63"/>
        <end position="72"/>
    </location>
</feature>
<dbReference type="AlphaFoldDB" id="A0A164NBR0"/>
<feature type="compositionally biased region" description="Polar residues" evidence="1">
    <location>
        <begin position="42"/>
        <end position="55"/>
    </location>
</feature>
<reference evidence="3 4" key="1">
    <citation type="journal article" date="2016" name="Mol. Biol. Evol.">
        <title>Comparative Genomics of Early-Diverging Mushroom-Forming Fungi Provides Insights into the Origins of Lignocellulose Decay Capabilities.</title>
        <authorList>
            <person name="Nagy L.G."/>
            <person name="Riley R."/>
            <person name="Tritt A."/>
            <person name="Adam C."/>
            <person name="Daum C."/>
            <person name="Floudas D."/>
            <person name="Sun H."/>
            <person name="Yadav J.S."/>
            <person name="Pangilinan J."/>
            <person name="Larsson K.H."/>
            <person name="Matsuura K."/>
            <person name="Barry K."/>
            <person name="Labutti K."/>
            <person name="Kuo R."/>
            <person name="Ohm R.A."/>
            <person name="Bhattacharya S.S."/>
            <person name="Shirouzu T."/>
            <person name="Yoshinaga Y."/>
            <person name="Martin F.M."/>
            <person name="Grigoriev I.V."/>
            <person name="Hibbett D.S."/>
        </authorList>
    </citation>
    <scope>NUCLEOTIDE SEQUENCE [LARGE SCALE GENOMIC DNA]</scope>
    <source>
        <strain evidence="3 4">HHB9708</strain>
    </source>
</reference>
<accession>A0A164NBR0</accession>